<keyword evidence="7" id="KW-1185">Reference proteome</keyword>
<dbReference type="EMBL" id="CAXKWB010033590">
    <property type="protein sequence ID" value="CAL4143282.1"/>
    <property type="molecule type" value="Genomic_DNA"/>
</dbReference>
<evidence type="ECO:0000313" key="7">
    <source>
        <dbReference type="Proteomes" id="UP001497623"/>
    </source>
</evidence>
<dbReference type="PANTHER" id="PTHR14881">
    <property type="entry name" value="LISH DOMAIN-CONTAINING PROTEIN ARMC9"/>
    <property type="match status" value="1"/>
</dbReference>
<dbReference type="AlphaFoldDB" id="A0AAV2RWT6"/>
<feature type="region of interest" description="Disordered" evidence="4">
    <location>
        <begin position="452"/>
        <end position="583"/>
    </location>
</feature>
<organism evidence="6 7">
    <name type="scientific">Meganyctiphanes norvegica</name>
    <name type="common">Northern krill</name>
    <name type="synonym">Thysanopoda norvegica</name>
    <dbReference type="NCBI Taxonomy" id="48144"/>
    <lineage>
        <taxon>Eukaryota</taxon>
        <taxon>Metazoa</taxon>
        <taxon>Ecdysozoa</taxon>
        <taxon>Arthropoda</taxon>
        <taxon>Crustacea</taxon>
        <taxon>Multicrustacea</taxon>
        <taxon>Malacostraca</taxon>
        <taxon>Eumalacostraca</taxon>
        <taxon>Eucarida</taxon>
        <taxon>Euphausiacea</taxon>
        <taxon>Euphausiidae</taxon>
        <taxon>Meganyctiphanes</taxon>
    </lineage>
</organism>
<feature type="region of interest" description="Disordered" evidence="4">
    <location>
        <begin position="391"/>
        <end position="415"/>
    </location>
</feature>
<comment type="subcellular location">
    <subcellularLocation>
        <location evidence="1">Cytoplasm</location>
        <location evidence="1">Cytoskeleton</location>
        <location evidence="1">Cilium basal body</location>
    </subcellularLocation>
</comment>
<dbReference type="InterPro" id="IPR016024">
    <property type="entry name" value="ARM-type_fold"/>
</dbReference>
<dbReference type="InterPro" id="IPR048959">
    <property type="entry name" value="ARMC9_ARM_dom"/>
</dbReference>
<feature type="domain" description="LisH" evidence="5">
    <location>
        <begin position="273"/>
        <end position="390"/>
    </location>
</feature>
<name>A0AAV2RWT6_MEGNR</name>
<evidence type="ECO:0000256" key="4">
    <source>
        <dbReference type="SAM" id="MobiDB-lite"/>
    </source>
</evidence>
<evidence type="ECO:0000313" key="6">
    <source>
        <dbReference type="EMBL" id="CAL4143282.1"/>
    </source>
</evidence>
<feature type="compositionally biased region" description="Polar residues" evidence="4">
    <location>
        <begin position="491"/>
        <end position="502"/>
    </location>
</feature>
<protein>
    <recommendedName>
        <fullName evidence="5">LisH domain-containing protein</fullName>
    </recommendedName>
</protein>
<dbReference type="Pfam" id="PF21050">
    <property type="entry name" value="ARMC9_ARM"/>
    <property type="match status" value="1"/>
</dbReference>
<accession>A0AAV2RWT6</accession>
<dbReference type="InterPro" id="IPR011989">
    <property type="entry name" value="ARM-like"/>
</dbReference>
<dbReference type="GO" id="GO:0005814">
    <property type="term" value="C:centriole"/>
    <property type="evidence" value="ECO:0007669"/>
    <property type="project" value="TreeGrafter"/>
</dbReference>
<dbReference type="GO" id="GO:0005813">
    <property type="term" value="C:centrosome"/>
    <property type="evidence" value="ECO:0007669"/>
    <property type="project" value="UniProtKB-SubCell"/>
</dbReference>
<dbReference type="PANTHER" id="PTHR14881:SF4">
    <property type="entry name" value="LISH DOMAIN-CONTAINING PROTEIN ARMC9"/>
    <property type="match status" value="1"/>
</dbReference>
<keyword evidence="2" id="KW-0970">Cilium biogenesis/degradation</keyword>
<keyword evidence="3" id="KW-0966">Cell projection</keyword>
<sequence length="716" mass="78894">MTKRLMARRASIYAGFAHTVAPAERSASRSRSGALACRHMHGFNVAKHAKLGAITLQWNTSQGPSILPASDKVDYEDSLRPRMSRYYNLYCTFLISFSTAAPGDILLESMQVVGGRPGQQVSVAALDFERVRQDLASASEHQAQLLLQALRHRLTRITTGNVRQAVVTSYVRGDVIGIRQPPDPEGLSLDAWTRLSESLLGSGGHDMLAQATARFLNALTAFQAGRTYLASSSSVTRALLGVIIGDHGDPAATDMALAALQKLSIRSGVQEQLVSNGCLEWLSKILADARSLPPYTLEYAVALFMNLSLRTQGRMKCVQLSIKLLPALTQLLATVPHHVVPYVTGALYSLVALPPLRREAFDLGLDATLDRLAKGSNVDQRRQIEYIVQHIRRDAPPSPPPSPEPAVDAEEDPEFLEEELDLDDPVRGGPTHLTGEELLAWRYALHPGEAATTIRGHPVAPTRSAPMGGHHTRPLTQDPQDRRPNTDGHLQPQQQQSVTTHSWDYPSDSDSAGVAGDKRRHIRKNTRSESRQYWTDADQTREVNSTSPTSRRSPITPTQYEQRTNSEERSSRPPEPPNVDFNQAEGVIEYTVQYSSLSEYNQNPISASVEAGLTETQQECYLEKVRNPGMREFNVTIGPRKKLPCSYHMSPAPISETPAILSLGDILLNFMDQNIKIEDPNKSRSIAGPYGQPDSYCWPEGQQNIPVDGHILSLVL</sequence>
<evidence type="ECO:0000256" key="1">
    <source>
        <dbReference type="ARBA" id="ARBA00004120"/>
    </source>
</evidence>
<evidence type="ECO:0000259" key="5">
    <source>
        <dbReference type="Pfam" id="PF21050"/>
    </source>
</evidence>
<dbReference type="Gene3D" id="1.25.10.10">
    <property type="entry name" value="Leucine-rich Repeat Variant"/>
    <property type="match status" value="1"/>
</dbReference>
<reference evidence="6 7" key="1">
    <citation type="submission" date="2024-05" db="EMBL/GenBank/DDBJ databases">
        <authorList>
            <person name="Wallberg A."/>
        </authorList>
    </citation>
    <scope>NUCLEOTIDE SEQUENCE [LARGE SCALE GENOMIC DNA]</scope>
</reference>
<comment type="caution">
    <text evidence="6">The sequence shown here is derived from an EMBL/GenBank/DDBJ whole genome shotgun (WGS) entry which is preliminary data.</text>
</comment>
<dbReference type="SUPFAM" id="SSF48371">
    <property type="entry name" value="ARM repeat"/>
    <property type="match status" value="1"/>
</dbReference>
<feature type="compositionally biased region" description="Low complexity" evidence="4">
    <location>
        <begin position="545"/>
        <end position="558"/>
    </location>
</feature>
<dbReference type="Proteomes" id="UP001497623">
    <property type="component" value="Unassembled WGS sequence"/>
</dbReference>
<proteinExistence type="predicted"/>
<dbReference type="GO" id="GO:0060271">
    <property type="term" value="P:cilium assembly"/>
    <property type="evidence" value="ECO:0007669"/>
    <property type="project" value="InterPro"/>
</dbReference>
<evidence type="ECO:0000256" key="2">
    <source>
        <dbReference type="ARBA" id="ARBA00022794"/>
    </source>
</evidence>
<dbReference type="InterPro" id="IPR040369">
    <property type="entry name" value="ARMC9"/>
</dbReference>
<feature type="non-terminal residue" evidence="6">
    <location>
        <position position="716"/>
    </location>
</feature>
<dbReference type="GO" id="GO:0097542">
    <property type="term" value="C:ciliary tip"/>
    <property type="evidence" value="ECO:0007669"/>
    <property type="project" value="TreeGrafter"/>
</dbReference>
<evidence type="ECO:0000256" key="3">
    <source>
        <dbReference type="ARBA" id="ARBA00023273"/>
    </source>
</evidence>
<gene>
    <name evidence="6" type="ORF">MNOR_LOCUS29265</name>
</gene>
<dbReference type="GO" id="GO:0036064">
    <property type="term" value="C:ciliary basal body"/>
    <property type="evidence" value="ECO:0007669"/>
    <property type="project" value="InterPro"/>
</dbReference>